<sequence>MVDTRVGSFTGVGGVGAELPVILDASGEESADQIGEALRRLECEHDNLLLLPETSIDKICLVAEKLDVAI</sequence>
<evidence type="ECO:0000313" key="1">
    <source>
        <dbReference type="EMBL" id="KKL82941.1"/>
    </source>
</evidence>
<comment type="caution">
    <text evidence="1">The sequence shown here is derived from an EMBL/GenBank/DDBJ whole genome shotgun (WGS) entry which is preliminary data.</text>
</comment>
<reference evidence="1" key="1">
    <citation type="journal article" date="2015" name="Nature">
        <title>Complex archaea that bridge the gap between prokaryotes and eukaryotes.</title>
        <authorList>
            <person name="Spang A."/>
            <person name="Saw J.H."/>
            <person name="Jorgensen S.L."/>
            <person name="Zaremba-Niedzwiedzka K."/>
            <person name="Martijn J."/>
            <person name="Lind A.E."/>
            <person name="van Eijk R."/>
            <person name="Schleper C."/>
            <person name="Guy L."/>
            <person name="Ettema T.J."/>
        </authorList>
    </citation>
    <scope>NUCLEOTIDE SEQUENCE</scope>
</reference>
<name>A0A0F9FXH7_9ZZZZ</name>
<feature type="non-terminal residue" evidence="1">
    <location>
        <position position="70"/>
    </location>
</feature>
<dbReference type="AlphaFoldDB" id="A0A0F9FXH7"/>
<proteinExistence type="predicted"/>
<protein>
    <submittedName>
        <fullName evidence="1">Uncharacterized protein</fullName>
    </submittedName>
</protein>
<accession>A0A0F9FXH7</accession>
<gene>
    <name evidence="1" type="ORF">LCGC14_1979760</name>
</gene>
<organism evidence="1">
    <name type="scientific">marine sediment metagenome</name>
    <dbReference type="NCBI Taxonomy" id="412755"/>
    <lineage>
        <taxon>unclassified sequences</taxon>
        <taxon>metagenomes</taxon>
        <taxon>ecological metagenomes</taxon>
    </lineage>
</organism>
<dbReference type="EMBL" id="LAZR01022130">
    <property type="protein sequence ID" value="KKL82941.1"/>
    <property type="molecule type" value="Genomic_DNA"/>
</dbReference>